<protein>
    <submittedName>
        <fullName evidence="2">Type II toxin-antitoxin system HicB family antitoxin</fullName>
    </submittedName>
</protein>
<dbReference type="InterPro" id="IPR031807">
    <property type="entry name" value="HicB-like"/>
</dbReference>
<dbReference type="SUPFAM" id="SSF47598">
    <property type="entry name" value="Ribbon-helix-helix"/>
    <property type="match status" value="1"/>
</dbReference>
<organism evidence="2">
    <name type="scientific">Polaromonas hydrogenivorans</name>
    <dbReference type="NCBI Taxonomy" id="335476"/>
    <lineage>
        <taxon>Bacteria</taxon>
        <taxon>Pseudomonadati</taxon>
        <taxon>Pseudomonadota</taxon>
        <taxon>Betaproteobacteria</taxon>
        <taxon>Burkholderiales</taxon>
        <taxon>Comamonadaceae</taxon>
        <taxon>Polaromonas</taxon>
    </lineage>
</organism>
<gene>
    <name evidence="2" type="ORF">ABLV49_07565</name>
</gene>
<dbReference type="PANTHER" id="PTHR34504">
    <property type="entry name" value="ANTITOXIN HICB"/>
    <property type="match status" value="1"/>
</dbReference>
<evidence type="ECO:0000313" key="2">
    <source>
        <dbReference type="EMBL" id="XBP71643.1"/>
    </source>
</evidence>
<dbReference type="InterPro" id="IPR035069">
    <property type="entry name" value="TTHA1013/TTHA0281-like"/>
</dbReference>
<dbReference type="AlphaFoldDB" id="A0AAU7LW10"/>
<dbReference type="Pfam" id="PF15919">
    <property type="entry name" value="HicB_lk_antitox"/>
    <property type="match status" value="1"/>
</dbReference>
<dbReference type="GO" id="GO:0006355">
    <property type="term" value="P:regulation of DNA-templated transcription"/>
    <property type="evidence" value="ECO:0007669"/>
    <property type="project" value="InterPro"/>
</dbReference>
<accession>A0AAU7LW10</accession>
<evidence type="ECO:0000259" key="1">
    <source>
        <dbReference type="Pfam" id="PF15919"/>
    </source>
</evidence>
<dbReference type="SUPFAM" id="SSF143100">
    <property type="entry name" value="TTHA1013/TTHA0281-like"/>
    <property type="match status" value="1"/>
</dbReference>
<dbReference type="InterPro" id="IPR010985">
    <property type="entry name" value="Ribbon_hlx_hlx"/>
</dbReference>
<feature type="domain" description="HicB-like antitoxin of toxin-antitoxin system" evidence="1">
    <location>
        <begin position="3"/>
        <end position="127"/>
    </location>
</feature>
<sequence length="143" mass="15613">MRYPITIEPGNDTTAWGVVVPDLPGCFSAGDTLEEAMIQAEEAVTAWIEVALDAGQDIPTPSHIEALRTAHPEFDGWLWALVKVDPAMLDDTVERVNISLPRRVLRRLDARARTAGETRSGFIARMAVEGREPAARVAVLSHA</sequence>
<proteinExistence type="predicted"/>
<dbReference type="EMBL" id="CP157675">
    <property type="protein sequence ID" value="XBP71643.1"/>
    <property type="molecule type" value="Genomic_DNA"/>
</dbReference>
<name>A0AAU7LW10_9BURK</name>
<dbReference type="InterPro" id="IPR051404">
    <property type="entry name" value="TA_system_antitoxin"/>
</dbReference>
<dbReference type="Gene3D" id="3.30.160.250">
    <property type="match status" value="1"/>
</dbReference>
<dbReference type="PANTHER" id="PTHR34504:SF2">
    <property type="entry name" value="UPF0150 PROTEIN SSL0259"/>
    <property type="match status" value="1"/>
</dbReference>
<reference evidence="2" key="1">
    <citation type="submission" date="2024-05" db="EMBL/GenBank/DDBJ databases">
        <authorList>
            <person name="Bunk B."/>
            <person name="Swiderski J."/>
            <person name="Sproer C."/>
            <person name="Thiel V."/>
        </authorList>
    </citation>
    <scope>NUCLEOTIDE SEQUENCE</scope>
    <source>
        <strain evidence="2">DSM 17735</strain>
    </source>
</reference>
<dbReference type="RefSeq" id="WP_349281004.1">
    <property type="nucleotide sequence ID" value="NZ_CBCSCU010000023.1"/>
</dbReference>